<evidence type="ECO:0000256" key="6">
    <source>
        <dbReference type="ARBA" id="ARBA00023125"/>
    </source>
</evidence>
<dbReference type="SUPFAM" id="SSF52540">
    <property type="entry name" value="P-loop containing nucleoside triphosphate hydrolases"/>
    <property type="match status" value="1"/>
</dbReference>
<dbReference type="InterPro" id="IPR014017">
    <property type="entry name" value="DNA_helicase_UvrD-like_C"/>
</dbReference>
<evidence type="ECO:0000256" key="2">
    <source>
        <dbReference type="ARBA" id="ARBA00022741"/>
    </source>
</evidence>
<evidence type="ECO:0000256" key="10">
    <source>
        <dbReference type="ARBA" id="ARBA00034923"/>
    </source>
</evidence>
<dbReference type="Pfam" id="PF13361">
    <property type="entry name" value="UvrD_C"/>
    <property type="match status" value="1"/>
</dbReference>
<keyword evidence="17" id="KW-1185">Reference proteome</keyword>
<evidence type="ECO:0000313" key="16">
    <source>
        <dbReference type="EMBL" id="OWQ87638.1"/>
    </source>
</evidence>
<dbReference type="GO" id="GO:0016887">
    <property type="term" value="F:ATP hydrolysis activity"/>
    <property type="evidence" value="ECO:0007669"/>
    <property type="project" value="RHEA"/>
</dbReference>
<dbReference type="RefSeq" id="WP_088386420.1">
    <property type="nucleotide sequence ID" value="NZ_NIOF01000009.1"/>
</dbReference>
<evidence type="ECO:0000256" key="11">
    <source>
        <dbReference type="ARBA" id="ARBA00048988"/>
    </source>
</evidence>
<dbReference type="PANTHER" id="PTHR11070">
    <property type="entry name" value="UVRD / RECB / PCRA DNA HELICASE FAMILY MEMBER"/>
    <property type="match status" value="1"/>
</dbReference>
<dbReference type="InterPro" id="IPR000212">
    <property type="entry name" value="DNA_helicase_UvrD/REP"/>
</dbReference>
<dbReference type="Pfam" id="PF21196">
    <property type="entry name" value="PcrA_UvrD_tudor"/>
    <property type="match status" value="1"/>
</dbReference>
<dbReference type="GO" id="GO:0043138">
    <property type="term" value="F:3'-5' DNA helicase activity"/>
    <property type="evidence" value="ECO:0007669"/>
    <property type="project" value="UniProtKB-EC"/>
</dbReference>
<comment type="catalytic activity">
    <reaction evidence="8">
        <text>Couples ATP hydrolysis with the unwinding of duplex DNA by translocating in the 3'-5' direction.</text>
        <dbReference type="EC" id="5.6.2.4"/>
    </reaction>
</comment>
<evidence type="ECO:0000256" key="12">
    <source>
        <dbReference type="PROSITE-ProRule" id="PRU00560"/>
    </source>
</evidence>
<evidence type="ECO:0000256" key="5">
    <source>
        <dbReference type="ARBA" id="ARBA00022840"/>
    </source>
</evidence>
<dbReference type="GO" id="GO:0000725">
    <property type="term" value="P:recombinational repair"/>
    <property type="evidence" value="ECO:0007669"/>
    <property type="project" value="TreeGrafter"/>
</dbReference>
<dbReference type="AlphaFoldDB" id="A0A246J4X0"/>
<dbReference type="EMBL" id="NIOF01000009">
    <property type="protein sequence ID" value="OWQ87638.1"/>
    <property type="molecule type" value="Genomic_DNA"/>
</dbReference>
<dbReference type="PROSITE" id="PS51198">
    <property type="entry name" value="UVRD_HELICASE_ATP_BIND"/>
    <property type="match status" value="1"/>
</dbReference>
<organism evidence="16 17">
    <name type="scientific">Roseateles aquatilis</name>
    <dbReference type="NCBI Taxonomy" id="431061"/>
    <lineage>
        <taxon>Bacteria</taxon>
        <taxon>Pseudomonadati</taxon>
        <taxon>Pseudomonadota</taxon>
        <taxon>Betaproteobacteria</taxon>
        <taxon>Burkholderiales</taxon>
        <taxon>Sphaerotilaceae</taxon>
        <taxon>Roseateles</taxon>
    </lineage>
</organism>
<dbReference type="PANTHER" id="PTHR11070:SF2">
    <property type="entry name" value="ATP-DEPENDENT DNA HELICASE SRS2"/>
    <property type="match status" value="1"/>
</dbReference>
<feature type="compositionally biased region" description="Basic and acidic residues" evidence="13">
    <location>
        <begin position="1"/>
        <end position="12"/>
    </location>
</feature>
<proteinExistence type="inferred from homology"/>
<evidence type="ECO:0000256" key="4">
    <source>
        <dbReference type="ARBA" id="ARBA00022806"/>
    </source>
</evidence>
<feature type="domain" description="UvrD-like helicase C-terminal" evidence="15">
    <location>
        <begin position="307"/>
        <end position="614"/>
    </location>
</feature>
<accession>A0A246J4X0</accession>
<dbReference type="Pfam" id="PF00580">
    <property type="entry name" value="UvrD-helicase"/>
    <property type="match status" value="1"/>
</dbReference>
<keyword evidence="6" id="KW-0238">DNA-binding</keyword>
<evidence type="ECO:0000256" key="8">
    <source>
        <dbReference type="ARBA" id="ARBA00034617"/>
    </source>
</evidence>
<dbReference type="EC" id="5.6.2.4" evidence="9"/>
<dbReference type="InterPro" id="IPR013986">
    <property type="entry name" value="DExx_box_DNA_helicase_dom_sf"/>
</dbReference>
<gene>
    <name evidence="16" type="ORF">CDN99_18815</name>
</gene>
<evidence type="ECO:0000256" key="3">
    <source>
        <dbReference type="ARBA" id="ARBA00022801"/>
    </source>
</evidence>
<dbReference type="GO" id="GO:0033202">
    <property type="term" value="C:DNA helicase complex"/>
    <property type="evidence" value="ECO:0007669"/>
    <property type="project" value="TreeGrafter"/>
</dbReference>
<dbReference type="GO" id="GO:0005524">
    <property type="term" value="F:ATP binding"/>
    <property type="evidence" value="ECO:0007669"/>
    <property type="project" value="UniProtKB-UniRule"/>
</dbReference>
<dbReference type="InterPro" id="IPR014016">
    <property type="entry name" value="UvrD-like_ATP-bd"/>
</dbReference>
<reference evidence="16 17" key="1">
    <citation type="journal article" date="2008" name="Int. J. Syst. Evol. Microbiol.">
        <title>Description of Roseateles aquatilis sp. nov. and Roseateles terrae sp. nov., in the class Betaproteobacteria, and emended description of the genus Roseateles.</title>
        <authorList>
            <person name="Gomila M."/>
            <person name="Bowien B."/>
            <person name="Falsen E."/>
            <person name="Moore E.R."/>
            <person name="Lalucat J."/>
        </authorList>
    </citation>
    <scope>NUCLEOTIDE SEQUENCE [LARGE SCALE GENOMIC DNA]</scope>
    <source>
        <strain evidence="16 17">CCUG 48205</strain>
    </source>
</reference>
<keyword evidence="7" id="KW-0413">Isomerase</keyword>
<sequence>MNSQDFGDRSAPQDDLFSPRASRGLLDNLNPEQYAAVTLGQEPALILAGAGSGKTRVLTTRIAWLMSQGLATPASVMAVTFTNKASKEMVTRLSAMLPVNVRGMWIGTFHGLCNRFLRAHWKLAGLPQGFQILDAGDTVSAVKRVIKAMKLDEERFVPKQVSWFIAGAKEDGLRPGGIDLRDEQTRKLVEIYQAYEDQCAREGVVDFAELMLRSYELMRDNAAVRDHYQRRFQYVLVDEFQDTNKLQYAWLKMFAPPGNGQGVFAVGDDDQSIYAFRGARVGNMSDFEREYRVRQVVKLEQNYRSFGNILDAANALISNNSRRLGKNLRTEAGPGEPVRVNESASDFAEAQWLLEEAQALHRQGLPRSEIAVLYRSNAQSRVIESALFNAGIPYRVYGGLRFFERAEVKHALAYLRLIENPNDDTSFLRVVNFPARGIGARTVELLQDAARASGRALYQSTGAVGGRGGASLGSFVAMIDAMREATAGLTLREIIEHVIESSGLTTFYRAEREGEDRLENLGELVNAAEAFVTQEGFGKDAVALPVDEHSPGAIADGLPAAVASAAPATPDAETGEIMSPLAAFLTHASLEAGDNQAQAGQDAIQLMTVHSAKGLEFDAVFITGLEEGLFPHENSLSDADGLEEERRLMYVAITRARQRLYISFCQTRMLHGQTRYNIKSRFMEELPEETLKWLTPRNQGFGSGFARDYQQAWQRGSGLKSMVGAGRVDPAGFPQAPVPKAMKQSAAQKTGDEHGGLRVGKGVFHNKFGEGVLLTLEGSGPDARAQVNFGRHGTKWLALSVAKLTPID</sequence>
<dbReference type="GO" id="GO:0003677">
    <property type="term" value="F:DNA binding"/>
    <property type="evidence" value="ECO:0007669"/>
    <property type="project" value="UniProtKB-KW"/>
</dbReference>
<dbReference type="CDD" id="cd18807">
    <property type="entry name" value="SF1_C_UvrD"/>
    <property type="match status" value="1"/>
</dbReference>
<dbReference type="Gene3D" id="3.40.50.300">
    <property type="entry name" value="P-loop containing nucleotide triphosphate hydrolases"/>
    <property type="match status" value="2"/>
</dbReference>
<evidence type="ECO:0000259" key="14">
    <source>
        <dbReference type="PROSITE" id="PS51198"/>
    </source>
</evidence>
<dbReference type="Gene3D" id="1.10.486.10">
    <property type="entry name" value="PCRA, domain 4"/>
    <property type="match status" value="1"/>
</dbReference>
<comment type="catalytic activity">
    <reaction evidence="11">
        <text>ATP + H2O = ADP + phosphate + H(+)</text>
        <dbReference type="Rhea" id="RHEA:13065"/>
        <dbReference type="ChEBI" id="CHEBI:15377"/>
        <dbReference type="ChEBI" id="CHEBI:15378"/>
        <dbReference type="ChEBI" id="CHEBI:30616"/>
        <dbReference type="ChEBI" id="CHEBI:43474"/>
        <dbReference type="ChEBI" id="CHEBI:456216"/>
        <dbReference type="EC" id="5.6.2.4"/>
    </reaction>
</comment>
<dbReference type="CDD" id="cd17932">
    <property type="entry name" value="DEXQc_UvrD"/>
    <property type="match status" value="1"/>
</dbReference>
<keyword evidence="5 12" id="KW-0067">ATP-binding</keyword>
<comment type="caution">
    <text evidence="16">The sequence shown here is derived from an EMBL/GenBank/DDBJ whole genome shotgun (WGS) entry which is preliminary data.</text>
</comment>
<keyword evidence="2 12" id="KW-0547">Nucleotide-binding</keyword>
<keyword evidence="4 12" id="KW-0347">Helicase</keyword>
<feature type="region of interest" description="Disordered" evidence="13">
    <location>
        <begin position="1"/>
        <end position="24"/>
    </location>
</feature>
<feature type="binding site" evidence="12">
    <location>
        <begin position="48"/>
        <end position="55"/>
    </location>
    <ligand>
        <name>ATP</name>
        <dbReference type="ChEBI" id="CHEBI:30616"/>
    </ligand>
</feature>
<evidence type="ECO:0000256" key="13">
    <source>
        <dbReference type="SAM" id="MobiDB-lite"/>
    </source>
</evidence>
<evidence type="ECO:0000256" key="1">
    <source>
        <dbReference type="ARBA" id="ARBA00009922"/>
    </source>
</evidence>
<evidence type="ECO:0000313" key="17">
    <source>
        <dbReference type="Proteomes" id="UP000197468"/>
    </source>
</evidence>
<dbReference type="GO" id="GO:0005829">
    <property type="term" value="C:cytosol"/>
    <property type="evidence" value="ECO:0007669"/>
    <property type="project" value="TreeGrafter"/>
</dbReference>
<keyword evidence="3 12" id="KW-0378">Hydrolase</keyword>
<dbReference type="InterPro" id="IPR027417">
    <property type="entry name" value="P-loop_NTPase"/>
</dbReference>
<evidence type="ECO:0000256" key="7">
    <source>
        <dbReference type="ARBA" id="ARBA00023235"/>
    </source>
</evidence>
<dbReference type="PROSITE" id="PS51217">
    <property type="entry name" value="UVRD_HELICASE_CTER"/>
    <property type="match status" value="1"/>
</dbReference>
<name>A0A246J4X0_9BURK</name>
<dbReference type="OrthoDB" id="5905204at2"/>
<protein>
    <recommendedName>
        <fullName evidence="9">DNA 3'-5' helicase</fullName>
        <ecNumber evidence="9">5.6.2.4</ecNumber>
    </recommendedName>
    <alternativeName>
        <fullName evidence="10">DNA 3'-5' helicase II</fullName>
    </alternativeName>
</protein>
<dbReference type="Gene3D" id="1.10.10.160">
    <property type="match status" value="1"/>
</dbReference>
<evidence type="ECO:0000259" key="15">
    <source>
        <dbReference type="PROSITE" id="PS51217"/>
    </source>
</evidence>
<feature type="domain" description="UvrD-like helicase ATP-binding" evidence="14">
    <location>
        <begin position="27"/>
        <end position="306"/>
    </location>
</feature>
<comment type="similarity">
    <text evidence="1">Belongs to the helicase family. UvrD subfamily.</text>
</comment>
<evidence type="ECO:0000256" key="9">
    <source>
        <dbReference type="ARBA" id="ARBA00034808"/>
    </source>
</evidence>
<dbReference type="Proteomes" id="UP000197468">
    <property type="component" value="Unassembled WGS sequence"/>
</dbReference>